<keyword evidence="1" id="KW-0234">DNA repair</keyword>
<evidence type="ECO:0000256" key="1">
    <source>
        <dbReference type="RuleBase" id="RU363044"/>
    </source>
</evidence>
<protein>
    <recommendedName>
        <fullName evidence="1">ATP-dependent DNA helicase</fullName>
        <ecNumber evidence="1">5.6.2.3</ecNumber>
    </recommendedName>
</protein>
<dbReference type="PANTHER" id="PTHR10492:SF74">
    <property type="entry name" value="ATP-DEPENDENT DNA HELICASE"/>
    <property type="match status" value="1"/>
</dbReference>
<dbReference type="Proteomes" id="UP001151760">
    <property type="component" value="Unassembled WGS sequence"/>
</dbReference>
<dbReference type="CDD" id="cd18809">
    <property type="entry name" value="SF1_C_RecD"/>
    <property type="match status" value="1"/>
</dbReference>
<accession>A0ABQ5DRV4</accession>
<reference evidence="4" key="2">
    <citation type="submission" date="2022-01" db="EMBL/GenBank/DDBJ databases">
        <authorList>
            <person name="Yamashiro T."/>
            <person name="Shiraishi A."/>
            <person name="Satake H."/>
            <person name="Nakayama K."/>
        </authorList>
    </citation>
    <scope>NUCLEOTIDE SEQUENCE</scope>
</reference>
<keyword evidence="1" id="KW-0233">DNA recombination</keyword>
<dbReference type="PANTHER" id="PTHR10492">
    <property type="match status" value="1"/>
</dbReference>
<comment type="catalytic activity">
    <reaction evidence="1">
        <text>ATP + H2O = ADP + phosphate + H(+)</text>
        <dbReference type="Rhea" id="RHEA:13065"/>
        <dbReference type="ChEBI" id="CHEBI:15377"/>
        <dbReference type="ChEBI" id="CHEBI:15378"/>
        <dbReference type="ChEBI" id="CHEBI:30616"/>
        <dbReference type="ChEBI" id="CHEBI:43474"/>
        <dbReference type="ChEBI" id="CHEBI:456216"/>
        <dbReference type="EC" id="5.6.2.3"/>
    </reaction>
</comment>
<evidence type="ECO:0000313" key="5">
    <source>
        <dbReference type="Proteomes" id="UP001151760"/>
    </source>
</evidence>
<feature type="domain" description="DNA helicase Pif1-like DEAD-box helicase" evidence="2">
    <location>
        <begin position="39"/>
        <end position="134"/>
    </location>
</feature>
<organism evidence="4 5">
    <name type="scientific">Tanacetum coccineum</name>
    <dbReference type="NCBI Taxonomy" id="301880"/>
    <lineage>
        <taxon>Eukaryota</taxon>
        <taxon>Viridiplantae</taxon>
        <taxon>Streptophyta</taxon>
        <taxon>Embryophyta</taxon>
        <taxon>Tracheophyta</taxon>
        <taxon>Spermatophyta</taxon>
        <taxon>Magnoliopsida</taxon>
        <taxon>eudicotyledons</taxon>
        <taxon>Gunneridae</taxon>
        <taxon>Pentapetalae</taxon>
        <taxon>asterids</taxon>
        <taxon>campanulids</taxon>
        <taxon>Asterales</taxon>
        <taxon>Asteraceae</taxon>
        <taxon>Asteroideae</taxon>
        <taxon>Anthemideae</taxon>
        <taxon>Anthemidinae</taxon>
        <taxon>Tanacetum</taxon>
    </lineage>
</organism>
<gene>
    <name evidence="4" type="ORF">Tco_0941468</name>
</gene>
<name>A0ABQ5DRV4_9ASTR</name>
<dbReference type="Pfam" id="PF21530">
    <property type="entry name" value="Pif1_2B_dom"/>
    <property type="match status" value="1"/>
</dbReference>
<keyword evidence="1" id="KW-0347">Helicase</keyword>
<dbReference type="EMBL" id="BQNB010015575">
    <property type="protein sequence ID" value="GJT41603.1"/>
    <property type="molecule type" value="Genomic_DNA"/>
</dbReference>
<feature type="domain" description="DNA helicase Pif1-like 2B" evidence="3">
    <location>
        <begin position="252"/>
        <end position="298"/>
    </location>
</feature>
<evidence type="ECO:0000259" key="2">
    <source>
        <dbReference type="Pfam" id="PF05970"/>
    </source>
</evidence>
<evidence type="ECO:0000259" key="3">
    <source>
        <dbReference type="Pfam" id="PF21530"/>
    </source>
</evidence>
<evidence type="ECO:0000313" key="4">
    <source>
        <dbReference type="EMBL" id="GJT41603.1"/>
    </source>
</evidence>
<dbReference type="InterPro" id="IPR010285">
    <property type="entry name" value="DNA_helicase_pif1-like_DEAD"/>
</dbReference>
<reference evidence="4" key="1">
    <citation type="journal article" date="2022" name="Int. J. Mol. Sci.">
        <title>Draft Genome of Tanacetum Coccineum: Genomic Comparison of Closely Related Tanacetum-Family Plants.</title>
        <authorList>
            <person name="Yamashiro T."/>
            <person name="Shiraishi A."/>
            <person name="Nakayama K."/>
            <person name="Satake H."/>
        </authorList>
    </citation>
    <scope>NUCLEOTIDE SEQUENCE</scope>
</reference>
<sequence>MPYPDSRYISEFGNRLIYDELDYNPSELQAEYVRLHNTLTTEQRGVYDTIMNSVETKTGGVYFVYGYGGTGKTFLWKTLAAAIRRKGDIVLNVASSGIASLLMSGGRTAHSRFHIPINIDETSTCSICPQSDLALDKNMYSLSVQTLGDRVLGEANDGEVEIDIPEEIRINEADDPVASIIDFTYPNILSHINDPTYFQEKAILAPTNEVVDTINEHLLNSFPGEEMVYLSCDSIDKSENGANIDQSVFSPEFINGLKFSGIPNHKLVLKVGVPIMLLRNIDQSNGLCNGTRLQVVRLERTSIQAQIINGTHFGKTVIIPRLKISPSDKRLPLKIVRKQYPVSVSFAMTINKSQGQSLSRVGLYLPRPVFTHGQLYVAVSRVKSKRGLKLVISTVVTYDINTEKILCPLLMIRTSKEKRELRKVKRDSKIGTYNWREDVEELNLNLLAHLHSGGFLVSRAKCKDTIERMLQALS</sequence>
<dbReference type="InterPro" id="IPR049163">
    <property type="entry name" value="Pif1-like_2B_dom"/>
</dbReference>
<proteinExistence type="inferred from homology"/>
<dbReference type="EC" id="5.6.2.3" evidence="1"/>
<comment type="caution">
    <text evidence="4">The sequence shown here is derived from an EMBL/GenBank/DDBJ whole genome shotgun (WGS) entry which is preliminary data.</text>
</comment>
<keyword evidence="1" id="KW-0378">Hydrolase</keyword>
<comment type="similarity">
    <text evidence="1">Belongs to the helicase family.</text>
</comment>
<keyword evidence="1" id="KW-0067">ATP-binding</keyword>
<dbReference type="Pfam" id="PF05970">
    <property type="entry name" value="PIF1"/>
    <property type="match status" value="1"/>
</dbReference>
<comment type="cofactor">
    <cofactor evidence="1">
        <name>Mg(2+)</name>
        <dbReference type="ChEBI" id="CHEBI:18420"/>
    </cofactor>
</comment>
<keyword evidence="1" id="KW-0547">Nucleotide-binding</keyword>
<dbReference type="InterPro" id="IPR027417">
    <property type="entry name" value="P-loop_NTPase"/>
</dbReference>
<keyword evidence="1" id="KW-0227">DNA damage</keyword>
<dbReference type="SUPFAM" id="SSF52540">
    <property type="entry name" value="P-loop containing nucleoside triphosphate hydrolases"/>
    <property type="match status" value="2"/>
</dbReference>
<dbReference type="Gene3D" id="3.40.50.300">
    <property type="entry name" value="P-loop containing nucleotide triphosphate hydrolases"/>
    <property type="match status" value="2"/>
</dbReference>
<keyword evidence="5" id="KW-1185">Reference proteome</keyword>